<proteinExistence type="predicted"/>
<dbReference type="Proteomes" id="UP001611339">
    <property type="component" value="Unassembled WGS sequence"/>
</dbReference>
<comment type="caution">
    <text evidence="2">The sequence shown here is derived from an EMBL/GenBank/DDBJ whole genome shotgun (WGS) entry which is preliminary data.</text>
</comment>
<organism evidence="2 3">
    <name type="scientific">Streptomyces litmocidini</name>
    <dbReference type="NCBI Taxonomy" id="67318"/>
    <lineage>
        <taxon>Bacteria</taxon>
        <taxon>Bacillati</taxon>
        <taxon>Actinomycetota</taxon>
        <taxon>Actinomycetes</taxon>
        <taxon>Kitasatosporales</taxon>
        <taxon>Streptomycetaceae</taxon>
        <taxon>Streptomyces</taxon>
    </lineage>
</organism>
<keyword evidence="3" id="KW-1185">Reference proteome</keyword>
<evidence type="ECO:0000313" key="3">
    <source>
        <dbReference type="Proteomes" id="UP001611339"/>
    </source>
</evidence>
<feature type="compositionally biased region" description="Basic and acidic residues" evidence="1">
    <location>
        <begin position="68"/>
        <end position="78"/>
    </location>
</feature>
<dbReference type="EMBL" id="JBIRUI010000033">
    <property type="protein sequence ID" value="MFI1719280.1"/>
    <property type="molecule type" value="Genomic_DNA"/>
</dbReference>
<gene>
    <name evidence="2" type="ORF">ACH407_37680</name>
</gene>
<dbReference type="RefSeq" id="WP_398714063.1">
    <property type="nucleotide sequence ID" value="NZ_JBIRUI010000033.1"/>
</dbReference>
<protein>
    <submittedName>
        <fullName evidence="2">Uncharacterized protein</fullName>
    </submittedName>
</protein>
<sequence>MGDVVKHRLVDDVVAVRVAHGEREVQRLVQLALHGFADAGVRSERGGVYDDLAVAGERPLQDATADVDGEHPADREER</sequence>
<name>A0ABW7ULR3_9ACTN</name>
<evidence type="ECO:0000256" key="1">
    <source>
        <dbReference type="SAM" id="MobiDB-lite"/>
    </source>
</evidence>
<accession>A0ABW7ULR3</accession>
<reference evidence="2 3" key="1">
    <citation type="submission" date="2024-10" db="EMBL/GenBank/DDBJ databases">
        <title>The Natural Products Discovery Center: Release of the First 8490 Sequenced Strains for Exploring Actinobacteria Biosynthetic Diversity.</title>
        <authorList>
            <person name="Kalkreuter E."/>
            <person name="Kautsar S.A."/>
            <person name="Yang D."/>
            <person name="Bader C.D."/>
            <person name="Teijaro C.N."/>
            <person name="Fluegel L."/>
            <person name="Davis C.M."/>
            <person name="Simpson J.R."/>
            <person name="Lauterbach L."/>
            <person name="Steele A.D."/>
            <person name="Gui C."/>
            <person name="Meng S."/>
            <person name="Li G."/>
            <person name="Viehrig K."/>
            <person name="Ye F."/>
            <person name="Su P."/>
            <person name="Kiefer A.F."/>
            <person name="Nichols A."/>
            <person name="Cepeda A.J."/>
            <person name="Yan W."/>
            <person name="Fan B."/>
            <person name="Jiang Y."/>
            <person name="Adhikari A."/>
            <person name="Zheng C.-J."/>
            <person name="Schuster L."/>
            <person name="Cowan T.M."/>
            <person name="Smanski M.J."/>
            <person name="Chevrette M.G."/>
            <person name="De Carvalho L.P.S."/>
            <person name="Shen B."/>
        </authorList>
    </citation>
    <scope>NUCLEOTIDE SEQUENCE [LARGE SCALE GENOMIC DNA]</scope>
    <source>
        <strain evidence="2 3">NPDC020602</strain>
    </source>
</reference>
<feature type="region of interest" description="Disordered" evidence="1">
    <location>
        <begin position="59"/>
        <end position="78"/>
    </location>
</feature>
<evidence type="ECO:0000313" key="2">
    <source>
        <dbReference type="EMBL" id="MFI1719280.1"/>
    </source>
</evidence>